<dbReference type="EMBL" id="SDOX01000128">
    <property type="protein sequence ID" value="TFJ81411.1"/>
    <property type="molecule type" value="Genomic_DNA"/>
</dbReference>
<name>A0A4D9CQG4_9STRA</name>
<feature type="site" description="Transition state stabilizer" evidence="7">
    <location>
        <position position="75"/>
    </location>
</feature>
<keyword evidence="4 7" id="KW-0833">Ubl conjugation pathway</keyword>
<dbReference type="Proteomes" id="UP000355283">
    <property type="component" value="Unassembled WGS sequence"/>
</dbReference>
<feature type="active site" description="Nucleophile" evidence="7">
    <location>
        <position position="81"/>
    </location>
</feature>
<dbReference type="EC" id="3.4.19.12" evidence="8"/>
<feature type="domain" description="UCH catalytic" evidence="9">
    <location>
        <begin position="1"/>
        <end position="215"/>
    </location>
</feature>
<evidence type="ECO:0000256" key="4">
    <source>
        <dbReference type="ARBA" id="ARBA00022786"/>
    </source>
</evidence>
<keyword evidence="6 7" id="KW-0788">Thiol protease</keyword>
<evidence type="ECO:0000256" key="5">
    <source>
        <dbReference type="ARBA" id="ARBA00022801"/>
    </source>
</evidence>
<dbReference type="Pfam" id="PF01088">
    <property type="entry name" value="Peptidase_C12"/>
    <property type="match status" value="1"/>
</dbReference>
<dbReference type="CDD" id="cd09616">
    <property type="entry name" value="Peptidase_C12_UCH_L1_L3"/>
    <property type="match status" value="1"/>
</dbReference>
<accession>A0A4D9CQG4</accession>
<dbReference type="InterPro" id="IPR036959">
    <property type="entry name" value="Peptidase_C12_UCH_sf"/>
</dbReference>
<dbReference type="GO" id="GO:0016579">
    <property type="term" value="P:protein deubiquitination"/>
    <property type="evidence" value="ECO:0007669"/>
    <property type="project" value="TreeGrafter"/>
</dbReference>
<evidence type="ECO:0000313" key="11">
    <source>
        <dbReference type="Proteomes" id="UP000355283"/>
    </source>
</evidence>
<feature type="site" description="Important for enzyme activity" evidence="7">
    <location>
        <position position="170"/>
    </location>
</feature>
<dbReference type="PRINTS" id="PR00707">
    <property type="entry name" value="UBCTHYDRLASE"/>
</dbReference>
<dbReference type="PANTHER" id="PTHR10589">
    <property type="entry name" value="UBIQUITIN CARBOXYL-TERMINAL HYDROLASE"/>
    <property type="match status" value="1"/>
</dbReference>
<dbReference type="InterPro" id="IPR038765">
    <property type="entry name" value="Papain-like_cys_pep_sf"/>
</dbReference>
<dbReference type="PROSITE" id="PS52048">
    <property type="entry name" value="UCH_DOMAIN"/>
    <property type="match status" value="1"/>
</dbReference>
<dbReference type="OrthoDB" id="427186at2759"/>
<evidence type="ECO:0000259" key="9">
    <source>
        <dbReference type="PROSITE" id="PS52048"/>
    </source>
</evidence>
<evidence type="ECO:0000256" key="3">
    <source>
        <dbReference type="ARBA" id="ARBA00022670"/>
    </source>
</evidence>
<comment type="similarity">
    <text evidence="2 7 8">Belongs to the peptidase C12 family.</text>
</comment>
<evidence type="ECO:0000256" key="7">
    <source>
        <dbReference type="PROSITE-ProRule" id="PRU01393"/>
    </source>
</evidence>
<dbReference type="GO" id="GO:0006511">
    <property type="term" value="P:ubiquitin-dependent protein catabolic process"/>
    <property type="evidence" value="ECO:0007669"/>
    <property type="project" value="UniProtKB-UniRule"/>
</dbReference>
<gene>
    <name evidence="10" type="ORF">NSK_007372</name>
</gene>
<dbReference type="GO" id="GO:0004843">
    <property type="term" value="F:cysteine-type deubiquitinase activity"/>
    <property type="evidence" value="ECO:0007669"/>
    <property type="project" value="UniProtKB-UniRule"/>
</dbReference>
<sequence length="223" mass="25031">MQKYVLSLGLIPTFYKFTDVLCTEEWALEMVVPPVLALIFLYPIKPANEIFRQEEDVRIKAHGQIVSPRLFFTKQTVGNACGTVGLLHALLNNKEKLEFREGSFLENFAERTQDKTYDERAVILEEDEGLDAAHGCAAADGQSQQVPMEEAINTHFVTFVEKDGYLYELDGRKNFPINHGKSSPETLLQDAMAVVRRVIAMDPQELKFTMVALSSAAGGQEEE</sequence>
<reference evidence="10 11" key="1">
    <citation type="submission" date="2019-01" db="EMBL/GenBank/DDBJ databases">
        <title>Nuclear Genome Assembly of the Microalgal Biofuel strain Nannochloropsis salina CCMP1776.</title>
        <authorList>
            <person name="Hovde B."/>
        </authorList>
    </citation>
    <scope>NUCLEOTIDE SEQUENCE [LARGE SCALE GENOMIC DNA]</scope>
    <source>
        <strain evidence="10 11">CCMP1776</strain>
    </source>
</reference>
<evidence type="ECO:0000256" key="1">
    <source>
        <dbReference type="ARBA" id="ARBA00000707"/>
    </source>
</evidence>
<keyword evidence="11" id="KW-1185">Reference proteome</keyword>
<comment type="catalytic activity">
    <reaction evidence="1 7 8">
        <text>Thiol-dependent hydrolysis of ester, thioester, amide, peptide and isopeptide bonds formed by the C-terminal Gly of ubiquitin (a 76-residue protein attached to proteins as an intracellular targeting signal).</text>
        <dbReference type="EC" id="3.4.19.12"/>
    </reaction>
</comment>
<evidence type="ECO:0000256" key="6">
    <source>
        <dbReference type="ARBA" id="ARBA00022807"/>
    </source>
</evidence>
<evidence type="ECO:0000256" key="8">
    <source>
        <dbReference type="RuleBase" id="RU361215"/>
    </source>
</evidence>
<evidence type="ECO:0000313" key="10">
    <source>
        <dbReference type="EMBL" id="TFJ81411.1"/>
    </source>
</evidence>
<proteinExistence type="inferred from homology"/>
<keyword evidence="3 7" id="KW-0645">Protease</keyword>
<feature type="active site" description="Proton donor" evidence="7">
    <location>
        <position position="155"/>
    </location>
</feature>
<dbReference type="InterPro" id="IPR001578">
    <property type="entry name" value="Peptidase_C12_UCH"/>
</dbReference>
<evidence type="ECO:0000256" key="2">
    <source>
        <dbReference type="ARBA" id="ARBA00009326"/>
    </source>
</evidence>
<dbReference type="GO" id="GO:0005737">
    <property type="term" value="C:cytoplasm"/>
    <property type="evidence" value="ECO:0007669"/>
    <property type="project" value="TreeGrafter"/>
</dbReference>
<keyword evidence="5 7" id="KW-0378">Hydrolase</keyword>
<dbReference type="Gene3D" id="3.40.532.10">
    <property type="entry name" value="Peptidase C12, ubiquitin carboxyl-terminal hydrolase"/>
    <property type="match status" value="1"/>
</dbReference>
<dbReference type="FunFam" id="3.40.532.10:FF:000006">
    <property type="entry name" value="Ubiquitin carboxyl-terminal hydrolase"/>
    <property type="match status" value="1"/>
</dbReference>
<dbReference type="PANTHER" id="PTHR10589:SF17">
    <property type="entry name" value="UBIQUITIN CARBOXYL-TERMINAL HYDROLASE"/>
    <property type="match status" value="1"/>
</dbReference>
<dbReference type="AlphaFoldDB" id="A0A4D9CQG4"/>
<protein>
    <recommendedName>
        <fullName evidence="8">Ubiquitin carboxyl-terminal hydrolase</fullName>
        <ecNumber evidence="8">3.4.19.12</ecNumber>
    </recommendedName>
</protein>
<comment type="caution">
    <text evidence="10">The sequence shown here is derived from an EMBL/GenBank/DDBJ whole genome shotgun (WGS) entry which is preliminary data.</text>
</comment>
<dbReference type="SUPFAM" id="SSF54001">
    <property type="entry name" value="Cysteine proteinases"/>
    <property type="match status" value="1"/>
</dbReference>
<organism evidence="10 11">
    <name type="scientific">Nannochloropsis salina CCMP1776</name>
    <dbReference type="NCBI Taxonomy" id="1027361"/>
    <lineage>
        <taxon>Eukaryota</taxon>
        <taxon>Sar</taxon>
        <taxon>Stramenopiles</taxon>
        <taxon>Ochrophyta</taxon>
        <taxon>Eustigmatophyceae</taxon>
        <taxon>Eustigmatales</taxon>
        <taxon>Monodopsidaceae</taxon>
        <taxon>Microchloropsis</taxon>
        <taxon>Microchloropsis salina</taxon>
    </lineage>
</organism>